<feature type="compositionally biased region" description="Basic residues" evidence="1">
    <location>
        <begin position="421"/>
        <end position="430"/>
    </location>
</feature>
<feature type="region of interest" description="Disordered" evidence="1">
    <location>
        <begin position="386"/>
        <end position="430"/>
    </location>
</feature>
<dbReference type="Proteomes" id="UP001222325">
    <property type="component" value="Unassembled WGS sequence"/>
</dbReference>
<comment type="caution">
    <text evidence="2">The sequence shown here is derived from an EMBL/GenBank/DDBJ whole genome shotgun (WGS) entry which is preliminary data.</text>
</comment>
<proteinExistence type="predicted"/>
<protein>
    <submittedName>
        <fullName evidence="2">Uncharacterized protein</fullName>
    </submittedName>
</protein>
<name>A0AAD6TY81_9AGAR</name>
<dbReference type="AlphaFoldDB" id="A0AAD6TY81"/>
<organism evidence="2 3">
    <name type="scientific">Mycena belliarum</name>
    <dbReference type="NCBI Taxonomy" id="1033014"/>
    <lineage>
        <taxon>Eukaryota</taxon>
        <taxon>Fungi</taxon>
        <taxon>Dikarya</taxon>
        <taxon>Basidiomycota</taxon>
        <taxon>Agaricomycotina</taxon>
        <taxon>Agaricomycetes</taxon>
        <taxon>Agaricomycetidae</taxon>
        <taxon>Agaricales</taxon>
        <taxon>Marasmiineae</taxon>
        <taxon>Mycenaceae</taxon>
        <taxon>Mycena</taxon>
    </lineage>
</organism>
<feature type="compositionally biased region" description="Low complexity" evidence="1">
    <location>
        <begin position="408"/>
        <end position="417"/>
    </location>
</feature>
<accession>A0AAD6TY81</accession>
<reference evidence="2" key="1">
    <citation type="submission" date="2023-03" db="EMBL/GenBank/DDBJ databases">
        <title>Massive genome expansion in bonnet fungi (Mycena s.s.) driven by repeated elements and novel gene families across ecological guilds.</title>
        <authorList>
            <consortium name="Lawrence Berkeley National Laboratory"/>
            <person name="Harder C.B."/>
            <person name="Miyauchi S."/>
            <person name="Viragh M."/>
            <person name="Kuo A."/>
            <person name="Thoen E."/>
            <person name="Andreopoulos B."/>
            <person name="Lu D."/>
            <person name="Skrede I."/>
            <person name="Drula E."/>
            <person name="Henrissat B."/>
            <person name="Morin E."/>
            <person name="Kohler A."/>
            <person name="Barry K."/>
            <person name="LaButti K."/>
            <person name="Morin E."/>
            <person name="Salamov A."/>
            <person name="Lipzen A."/>
            <person name="Mereny Z."/>
            <person name="Hegedus B."/>
            <person name="Baldrian P."/>
            <person name="Stursova M."/>
            <person name="Weitz H."/>
            <person name="Taylor A."/>
            <person name="Grigoriev I.V."/>
            <person name="Nagy L.G."/>
            <person name="Martin F."/>
            <person name="Kauserud H."/>
        </authorList>
    </citation>
    <scope>NUCLEOTIDE SEQUENCE</scope>
    <source>
        <strain evidence="2">CBHHK173m</strain>
    </source>
</reference>
<evidence type="ECO:0000313" key="2">
    <source>
        <dbReference type="EMBL" id="KAJ7082418.1"/>
    </source>
</evidence>
<gene>
    <name evidence="2" type="ORF">B0H15DRAFT_852901</name>
</gene>
<dbReference type="EMBL" id="JARJCN010000045">
    <property type="protein sequence ID" value="KAJ7082418.1"/>
    <property type="molecule type" value="Genomic_DNA"/>
</dbReference>
<keyword evidence="3" id="KW-1185">Reference proteome</keyword>
<feature type="region of interest" description="Disordered" evidence="1">
    <location>
        <begin position="161"/>
        <end position="336"/>
    </location>
</feature>
<evidence type="ECO:0000313" key="3">
    <source>
        <dbReference type="Proteomes" id="UP001222325"/>
    </source>
</evidence>
<sequence length="430" mass="47187">MLFHDANDFALGQIIWCDHGDPDIDASSRGHYLDAATSTGGKIRPCLIVGIDVKNKNLTLAPISSFRDGSTHWHPGWEPLAHDEFPIHLHSQSNSIWMGRPATTDMLLGDPEMHTERPEFSAWSLPPTSSTNYNNYWKRREIYAKRFGTDDPFILKTYGERQSATKAKSGTGRDSLRGRQSARHGTSQGPTAKPPQSEYNKPPAMPGHRGVASANPPRNQLATNHNIGAPPNEPNPRGQGRRSSHIRLQPPTMPGHRGGLPENPPTNQFAPNHNIGAPPNEPQHHGRGKSWSHARLPMQGGGGDSAPRTPLGGYDRRQTSPPMNWRPRNALMNQPPPAKEPWPWPGPDNAREMVSVASPCRNMVQKHPLVPPANYPHTRNFGGYNANALRNNYPPPTAYNGPGGSSGDGTDASTGPSSPTPRRRRRGKHK</sequence>
<feature type="compositionally biased region" description="Polar residues" evidence="1">
    <location>
        <begin position="216"/>
        <end position="226"/>
    </location>
</feature>
<evidence type="ECO:0000256" key="1">
    <source>
        <dbReference type="SAM" id="MobiDB-lite"/>
    </source>
</evidence>